<protein>
    <recommendedName>
        <fullName evidence="3">DUF4267 domain-containing protein</fullName>
    </recommendedName>
</protein>
<evidence type="ECO:0000313" key="2">
    <source>
        <dbReference type="EMBL" id="CAA9476976.1"/>
    </source>
</evidence>
<proteinExistence type="predicted"/>
<keyword evidence="1" id="KW-0812">Transmembrane</keyword>
<gene>
    <name evidence="2" type="ORF">AVDCRST_MAG65-1191</name>
</gene>
<reference evidence="2" key="1">
    <citation type="submission" date="2020-02" db="EMBL/GenBank/DDBJ databases">
        <authorList>
            <person name="Meier V. D."/>
        </authorList>
    </citation>
    <scope>NUCLEOTIDE SEQUENCE</scope>
    <source>
        <strain evidence="2">AVDCRST_MAG65</strain>
    </source>
</reference>
<accession>A0A6J4RMG3</accession>
<dbReference type="EMBL" id="CADCVL010000199">
    <property type="protein sequence ID" value="CAA9476976.1"/>
    <property type="molecule type" value="Genomic_DNA"/>
</dbReference>
<evidence type="ECO:0000256" key="1">
    <source>
        <dbReference type="SAM" id="Phobius"/>
    </source>
</evidence>
<keyword evidence="1" id="KW-0472">Membrane</keyword>
<sequence>MSTSRVIALGFGATHVLMCVAAAATPAGYGRLWLGETAETSAARAALRGLAICDALPAVLVVDAVLRRRPLRARLAVGVVSDIGRAAAALAGRRDAPQPGNAAMVAASLTGASIATSLLPHVDA</sequence>
<feature type="transmembrane region" description="Helical" evidence="1">
    <location>
        <begin position="46"/>
        <end position="66"/>
    </location>
</feature>
<keyword evidence="1" id="KW-1133">Transmembrane helix</keyword>
<dbReference type="AlphaFoldDB" id="A0A6J4RMG3"/>
<evidence type="ECO:0008006" key="3">
    <source>
        <dbReference type="Google" id="ProtNLM"/>
    </source>
</evidence>
<organism evidence="2">
    <name type="scientific">uncultured Solirubrobacteraceae bacterium</name>
    <dbReference type="NCBI Taxonomy" id="1162706"/>
    <lineage>
        <taxon>Bacteria</taxon>
        <taxon>Bacillati</taxon>
        <taxon>Actinomycetota</taxon>
        <taxon>Thermoleophilia</taxon>
        <taxon>Solirubrobacterales</taxon>
        <taxon>Solirubrobacteraceae</taxon>
        <taxon>environmental samples</taxon>
    </lineage>
</organism>
<name>A0A6J4RMG3_9ACTN</name>